<dbReference type="AlphaFoldDB" id="A0A6S6T9G7"/>
<keyword evidence="6 13" id="KW-0456">Lyase</keyword>
<dbReference type="EC" id="4.1.3.38" evidence="8 10"/>
<dbReference type="GO" id="GO:0005829">
    <property type="term" value="C:cytosol"/>
    <property type="evidence" value="ECO:0007669"/>
    <property type="project" value="TreeGrafter"/>
</dbReference>
<dbReference type="GO" id="GO:0046656">
    <property type="term" value="P:folic acid biosynthetic process"/>
    <property type="evidence" value="ECO:0007669"/>
    <property type="project" value="UniProtKB-KW"/>
</dbReference>
<evidence type="ECO:0000256" key="3">
    <source>
        <dbReference type="ARBA" id="ARBA00011738"/>
    </source>
</evidence>
<dbReference type="EMBL" id="CACVAY010000083">
    <property type="protein sequence ID" value="CAA6817442.1"/>
    <property type="molecule type" value="Genomic_DNA"/>
</dbReference>
<evidence type="ECO:0000256" key="8">
    <source>
        <dbReference type="ARBA" id="ARBA00035676"/>
    </source>
</evidence>
<dbReference type="NCBIfam" id="TIGR03461">
    <property type="entry name" value="pabC_Proteo"/>
    <property type="match status" value="1"/>
</dbReference>
<evidence type="ECO:0000256" key="12">
    <source>
        <dbReference type="RuleBase" id="RU004516"/>
    </source>
</evidence>
<dbReference type="SUPFAM" id="SSF56752">
    <property type="entry name" value="D-aminoacid aminotransferase-like PLP-dependent enzymes"/>
    <property type="match status" value="1"/>
</dbReference>
<dbReference type="InterPro" id="IPR050571">
    <property type="entry name" value="Class-IV_PLP-Dep_Aminotrnsfr"/>
</dbReference>
<organism evidence="13">
    <name type="scientific">uncultured Thiotrichaceae bacterium</name>
    <dbReference type="NCBI Taxonomy" id="298394"/>
    <lineage>
        <taxon>Bacteria</taxon>
        <taxon>Pseudomonadati</taxon>
        <taxon>Pseudomonadota</taxon>
        <taxon>Gammaproteobacteria</taxon>
        <taxon>Thiotrichales</taxon>
        <taxon>Thiotrichaceae</taxon>
        <taxon>environmental samples</taxon>
    </lineage>
</organism>
<dbReference type="InterPro" id="IPR043131">
    <property type="entry name" value="BCAT-like_N"/>
</dbReference>
<reference evidence="13" key="1">
    <citation type="submission" date="2020-01" db="EMBL/GenBank/DDBJ databases">
        <authorList>
            <person name="Meier V. D."/>
            <person name="Meier V D."/>
        </authorList>
    </citation>
    <scope>NUCLEOTIDE SEQUENCE</scope>
    <source>
        <strain evidence="13">HLG_WM_MAG_07</strain>
    </source>
</reference>
<evidence type="ECO:0000256" key="4">
    <source>
        <dbReference type="ARBA" id="ARBA00022898"/>
    </source>
</evidence>
<protein>
    <recommendedName>
        <fullName evidence="8 10">Aminodeoxychorismate lyase</fullName>
        <ecNumber evidence="8 10">4.1.3.38</ecNumber>
    </recommendedName>
</protein>
<evidence type="ECO:0000256" key="11">
    <source>
        <dbReference type="RuleBase" id="RU004106"/>
    </source>
</evidence>
<evidence type="ECO:0000313" key="13">
    <source>
        <dbReference type="EMBL" id="CAA6817442.1"/>
    </source>
</evidence>
<keyword evidence="4 12" id="KW-0663">Pyridoxal phosphate</keyword>
<dbReference type="Pfam" id="PF01063">
    <property type="entry name" value="Aminotran_4"/>
    <property type="match status" value="1"/>
</dbReference>
<name>A0A6S6T9G7_9GAMM</name>
<accession>A0A6S6T9G7</accession>
<evidence type="ECO:0000256" key="9">
    <source>
        <dbReference type="ARBA" id="ARBA00049529"/>
    </source>
</evidence>
<comment type="pathway">
    <text evidence="7">Cofactor biosynthesis; tetrahydrofolate biosynthesis; 4-aminobenzoate from chorismate: step 2/2.</text>
</comment>
<dbReference type="GO" id="GO:0008696">
    <property type="term" value="F:4-amino-4-deoxychorismate lyase activity"/>
    <property type="evidence" value="ECO:0007669"/>
    <property type="project" value="UniProtKB-UniRule"/>
</dbReference>
<dbReference type="InterPro" id="IPR017824">
    <property type="entry name" value="Aminodeoxychorismate_lyase_IV"/>
</dbReference>
<dbReference type="GO" id="GO:0008153">
    <property type="term" value="P:4-aminobenzoate biosynthetic process"/>
    <property type="evidence" value="ECO:0007669"/>
    <property type="project" value="UniProtKB-UniRule"/>
</dbReference>
<dbReference type="NCBIfam" id="NF004761">
    <property type="entry name" value="PRK06092.1"/>
    <property type="match status" value="1"/>
</dbReference>
<dbReference type="PROSITE" id="PS00770">
    <property type="entry name" value="AA_TRANSFER_CLASS_4"/>
    <property type="match status" value="1"/>
</dbReference>
<comment type="cofactor">
    <cofactor evidence="1 12">
        <name>pyridoxal 5'-phosphate</name>
        <dbReference type="ChEBI" id="CHEBI:597326"/>
    </cofactor>
</comment>
<evidence type="ECO:0000256" key="10">
    <source>
        <dbReference type="NCBIfam" id="TIGR03461"/>
    </source>
</evidence>
<dbReference type="InterPro" id="IPR036038">
    <property type="entry name" value="Aminotransferase-like"/>
</dbReference>
<gene>
    <name evidence="13" type="ORF">HELGO_WM17272</name>
</gene>
<evidence type="ECO:0000256" key="2">
    <source>
        <dbReference type="ARBA" id="ARBA00009320"/>
    </source>
</evidence>
<dbReference type="PANTHER" id="PTHR42743">
    <property type="entry name" value="AMINO-ACID AMINOTRANSFERASE"/>
    <property type="match status" value="1"/>
</dbReference>
<evidence type="ECO:0000256" key="5">
    <source>
        <dbReference type="ARBA" id="ARBA00022909"/>
    </source>
</evidence>
<dbReference type="Gene3D" id="3.20.10.10">
    <property type="entry name" value="D-amino Acid Aminotransferase, subunit A, domain 2"/>
    <property type="match status" value="1"/>
</dbReference>
<dbReference type="InterPro" id="IPR001544">
    <property type="entry name" value="Aminotrans_IV"/>
</dbReference>
<evidence type="ECO:0000256" key="1">
    <source>
        <dbReference type="ARBA" id="ARBA00001933"/>
    </source>
</evidence>
<dbReference type="InterPro" id="IPR043132">
    <property type="entry name" value="BCAT-like_C"/>
</dbReference>
<dbReference type="PANTHER" id="PTHR42743:SF2">
    <property type="entry name" value="AMINODEOXYCHORISMATE LYASE"/>
    <property type="match status" value="1"/>
</dbReference>
<keyword evidence="5" id="KW-0289">Folate biosynthesis</keyword>
<sequence>MIKVNGLASNVLPVTDRGLAYGDGVWETIVIREHQLKQLDKHLARLQKGLTALAIKNLDLSLVRDECHKLESKNENAIVKLIITRGDAQRGYAYDDTNPCRWILSTHELPVFPGSYEEEGVSLFQCDTRLAINPRLAGFKHLNRLEQVLARAEFTAEYQEGLVCDYDDHVIEGTMSNVFVITEDNRIVTPDLSSSGIAGVARSCIIEHCHDLGQPVEVKPLVLHDMNNAKGLFLSNSVIKIWPVKQYQNKHFAIPAIIRTLQGQVNKSL</sequence>
<comment type="similarity">
    <text evidence="2 11">Belongs to the class-IV pyridoxal-phosphate-dependent aminotransferase family.</text>
</comment>
<proteinExistence type="inferred from homology"/>
<dbReference type="InterPro" id="IPR018300">
    <property type="entry name" value="Aminotrans_IV_CS"/>
</dbReference>
<comment type="subunit">
    <text evidence="3">Homodimer.</text>
</comment>
<comment type="catalytic activity">
    <reaction evidence="9">
        <text>4-amino-4-deoxychorismate = 4-aminobenzoate + pyruvate + H(+)</text>
        <dbReference type="Rhea" id="RHEA:16201"/>
        <dbReference type="ChEBI" id="CHEBI:15361"/>
        <dbReference type="ChEBI" id="CHEBI:15378"/>
        <dbReference type="ChEBI" id="CHEBI:17836"/>
        <dbReference type="ChEBI" id="CHEBI:58406"/>
        <dbReference type="EC" id="4.1.3.38"/>
    </reaction>
</comment>
<evidence type="ECO:0000256" key="7">
    <source>
        <dbReference type="ARBA" id="ARBA00035633"/>
    </source>
</evidence>
<evidence type="ECO:0000256" key="6">
    <source>
        <dbReference type="ARBA" id="ARBA00023239"/>
    </source>
</evidence>
<dbReference type="Gene3D" id="3.30.470.10">
    <property type="match status" value="1"/>
</dbReference>
<dbReference type="GO" id="GO:0030170">
    <property type="term" value="F:pyridoxal phosphate binding"/>
    <property type="evidence" value="ECO:0007669"/>
    <property type="project" value="InterPro"/>
</dbReference>